<dbReference type="EMBL" id="CP001739">
    <property type="protein sequence ID" value="ACZ08254.1"/>
    <property type="molecule type" value="Genomic_DNA"/>
</dbReference>
<evidence type="ECO:0000313" key="1">
    <source>
        <dbReference type="EMBL" id="ACZ08254.1"/>
    </source>
</evidence>
<reference evidence="2" key="1">
    <citation type="submission" date="2009-09" db="EMBL/GenBank/DDBJ databases">
        <title>The complete chromosome of Sebaldella termitidis ATCC 33386.</title>
        <authorList>
            <consortium name="US DOE Joint Genome Institute (JGI-PGF)"/>
            <person name="Lucas S."/>
            <person name="Copeland A."/>
            <person name="Lapidus A."/>
            <person name="Glavina del Rio T."/>
            <person name="Dalin E."/>
            <person name="Tice H."/>
            <person name="Bruce D."/>
            <person name="Goodwin L."/>
            <person name="Pitluck S."/>
            <person name="Kyrpides N."/>
            <person name="Mavromatis K."/>
            <person name="Ivanova N."/>
            <person name="Mikhailova N."/>
            <person name="Sims D."/>
            <person name="Meincke L."/>
            <person name="Brettin T."/>
            <person name="Detter J.C."/>
            <person name="Han C."/>
            <person name="Larimer F."/>
            <person name="Land M."/>
            <person name="Hauser L."/>
            <person name="Markowitz V."/>
            <person name="Cheng J.F."/>
            <person name="Hugenholtz P."/>
            <person name="Woyke T."/>
            <person name="Wu D."/>
            <person name="Eisen J.A."/>
        </authorList>
    </citation>
    <scope>NUCLEOTIDE SEQUENCE [LARGE SCALE GENOMIC DNA]</scope>
    <source>
        <strain evidence="2">ATCC 33386 / NCTC 11300</strain>
    </source>
</reference>
<dbReference type="eggNOG" id="ENOG50335AQ">
    <property type="taxonomic scope" value="Bacteria"/>
</dbReference>
<sequence>MKKLILPDYLTKKQKSDIKRAVKDNIPIIVKGKQGATGKTTLVDMLKEQGVVAFELWECQEIELNKLLRK</sequence>
<protein>
    <submittedName>
        <fullName evidence="1">Uncharacterized protein</fullName>
    </submittedName>
</protein>
<reference evidence="1 2" key="2">
    <citation type="journal article" date="2010" name="Stand. Genomic Sci.">
        <title>Complete genome sequence of Sebaldella termitidis type strain (NCTC 11300).</title>
        <authorList>
            <person name="Harmon-Smith M."/>
            <person name="Celia L."/>
            <person name="Chertkov O."/>
            <person name="Lapidus A."/>
            <person name="Copeland A."/>
            <person name="Glavina Del Rio T."/>
            <person name="Nolan M."/>
            <person name="Lucas S."/>
            <person name="Tice H."/>
            <person name="Cheng J.F."/>
            <person name="Han C."/>
            <person name="Detter J.C."/>
            <person name="Bruce D."/>
            <person name="Goodwin L."/>
            <person name="Pitluck S."/>
            <person name="Pati A."/>
            <person name="Liolios K."/>
            <person name="Ivanova N."/>
            <person name="Mavromatis K."/>
            <person name="Mikhailova N."/>
            <person name="Chen A."/>
            <person name="Palaniappan K."/>
            <person name="Land M."/>
            <person name="Hauser L."/>
            <person name="Chang Y.J."/>
            <person name="Jeffries C.D."/>
            <person name="Brettin T."/>
            <person name="Goker M."/>
            <person name="Beck B."/>
            <person name="Bristow J."/>
            <person name="Eisen J.A."/>
            <person name="Markowitz V."/>
            <person name="Hugenholtz P."/>
            <person name="Kyrpides N.C."/>
            <person name="Klenk H.P."/>
            <person name="Chen F."/>
        </authorList>
    </citation>
    <scope>NUCLEOTIDE SEQUENCE [LARGE SCALE GENOMIC DNA]</scope>
    <source>
        <strain evidence="2">ATCC 33386 / NCTC 11300</strain>
    </source>
</reference>
<organism evidence="1 2">
    <name type="scientific">Sebaldella termitidis (strain ATCC 33386 / NCTC 11300)</name>
    <dbReference type="NCBI Taxonomy" id="526218"/>
    <lineage>
        <taxon>Bacteria</taxon>
        <taxon>Fusobacteriati</taxon>
        <taxon>Fusobacteriota</taxon>
        <taxon>Fusobacteriia</taxon>
        <taxon>Fusobacteriales</taxon>
        <taxon>Leptotrichiaceae</taxon>
        <taxon>Sebaldella</taxon>
    </lineage>
</organism>
<dbReference type="AlphaFoldDB" id="D1AHM0"/>
<keyword evidence="2" id="KW-1185">Reference proteome</keyword>
<dbReference type="HOGENOM" id="CLU_2733793_0_0_0"/>
<proteinExistence type="predicted"/>
<dbReference type="RefSeq" id="WP_012860850.1">
    <property type="nucleotide sequence ID" value="NC_013517.1"/>
</dbReference>
<dbReference type="STRING" id="526218.Sterm_1391"/>
<dbReference type="KEGG" id="str:Sterm_1391"/>
<name>D1AHM0_SEBTE</name>
<gene>
    <name evidence="1" type="ordered locus">Sterm_1391</name>
</gene>
<evidence type="ECO:0000313" key="2">
    <source>
        <dbReference type="Proteomes" id="UP000000845"/>
    </source>
</evidence>
<accession>D1AHM0</accession>
<dbReference type="Proteomes" id="UP000000845">
    <property type="component" value="Chromosome"/>
</dbReference>